<keyword evidence="4" id="KW-0808">Transferase</keyword>
<proteinExistence type="predicted"/>
<dbReference type="PROSITE" id="PS50297">
    <property type="entry name" value="ANK_REP_REGION"/>
    <property type="match status" value="4"/>
</dbReference>
<evidence type="ECO:0000313" key="4">
    <source>
        <dbReference type="EMBL" id="KWX11681.1"/>
    </source>
</evidence>
<evidence type="ECO:0000256" key="1">
    <source>
        <dbReference type="PROSITE-ProRule" id="PRU00023"/>
    </source>
</evidence>
<accession>A0A132NNW7</accession>
<dbReference type="InterPro" id="IPR002110">
    <property type="entry name" value="Ankyrin_rpt"/>
</dbReference>
<dbReference type="PANTHER" id="PTHR24184">
    <property type="entry name" value="SI:CH211-189E2.2"/>
    <property type="match status" value="1"/>
</dbReference>
<dbReference type="SUPFAM" id="SSF48403">
    <property type="entry name" value="Ankyrin repeat"/>
    <property type="match status" value="1"/>
</dbReference>
<feature type="repeat" description="ANK" evidence="1">
    <location>
        <begin position="97"/>
        <end position="119"/>
    </location>
</feature>
<keyword evidence="4" id="KW-0418">Kinase</keyword>
<dbReference type="VEuPathDB" id="GiardiaDB:QR46_4364"/>
<feature type="coiled-coil region" evidence="2">
    <location>
        <begin position="461"/>
        <end position="488"/>
    </location>
</feature>
<dbReference type="EMBL" id="JXTI01000164">
    <property type="protein sequence ID" value="KWX11681.1"/>
    <property type="molecule type" value="Genomic_DNA"/>
</dbReference>
<dbReference type="OrthoDB" id="10254927at2759"/>
<gene>
    <name evidence="4" type="ORF">QR46_4364</name>
</gene>
<reference evidence="4 5" key="1">
    <citation type="journal article" date="2015" name="Mol. Biochem. Parasitol.">
        <title>Identification of polymorphic genes for use in assemblage B genotyping assays through comparative genomics of multiple assemblage B Giardia duodenalis isolates.</title>
        <authorList>
            <person name="Wielinga C."/>
            <person name="Thompson R.C."/>
            <person name="Monis P."/>
            <person name="Ryan U."/>
        </authorList>
    </citation>
    <scope>NUCLEOTIDE SEQUENCE [LARGE SCALE GENOMIC DNA]</scope>
    <source>
        <strain evidence="4 5">BAH15c1</strain>
    </source>
</reference>
<dbReference type="InterPro" id="IPR036770">
    <property type="entry name" value="Ankyrin_rpt-contain_sf"/>
</dbReference>
<evidence type="ECO:0000313" key="5">
    <source>
        <dbReference type="Proteomes" id="UP000070089"/>
    </source>
</evidence>
<keyword evidence="2" id="KW-0175">Coiled coil</keyword>
<evidence type="ECO:0000256" key="3">
    <source>
        <dbReference type="SAM" id="MobiDB-lite"/>
    </source>
</evidence>
<dbReference type="AlphaFoldDB" id="A0A132NNW7"/>
<feature type="repeat" description="ANK" evidence="1">
    <location>
        <begin position="865"/>
        <end position="897"/>
    </location>
</feature>
<feature type="region of interest" description="Disordered" evidence="3">
    <location>
        <begin position="242"/>
        <end position="266"/>
    </location>
</feature>
<dbReference type="GO" id="GO:0016301">
    <property type="term" value="F:kinase activity"/>
    <property type="evidence" value="ECO:0007669"/>
    <property type="project" value="UniProtKB-KW"/>
</dbReference>
<comment type="caution">
    <text evidence="4">The sequence shown here is derived from an EMBL/GenBank/DDBJ whole genome shotgun (WGS) entry which is preliminary data.</text>
</comment>
<feature type="repeat" description="ANK" evidence="1">
    <location>
        <begin position="35"/>
        <end position="57"/>
    </location>
</feature>
<feature type="coiled-coil region" evidence="2">
    <location>
        <begin position="679"/>
        <end position="713"/>
    </location>
</feature>
<dbReference type="PANTHER" id="PTHR24184:SF11">
    <property type="entry name" value="ANKYRIN REPEAT AND SOCS BOX CONTAINING 3"/>
    <property type="match status" value="1"/>
</dbReference>
<organism evidence="4 5">
    <name type="scientific">Giardia duodenalis assemblage B</name>
    <dbReference type="NCBI Taxonomy" id="1394984"/>
    <lineage>
        <taxon>Eukaryota</taxon>
        <taxon>Metamonada</taxon>
        <taxon>Diplomonadida</taxon>
        <taxon>Hexamitidae</taxon>
        <taxon>Giardiinae</taxon>
        <taxon>Giardia</taxon>
    </lineage>
</organism>
<protein>
    <submittedName>
        <fullName evidence="4">Ser/Thr protein kinase</fullName>
    </submittedName>
</protein>
<evidence type="ECO:0000256" key="2">
    <source>
        <dbReference type="SAM" id="Coils"/>
    </source>
</evidence>
<name>A0A132NNW7_GIAIN</name>
<feature type="region of interest" description="Disordered" evidence="3">
    <location>
        <begin position="299"/>
        <end position="325"/>
    </location>
</feature>
<feature type="repeat" description="ANK" evidence="1">
    <location>
        <begin position="966"/>
        <end position="988"/>
    </location>
</feature>
<feature type="coiled-coil region" evidence="2">
    <location>
        <begin position="367"/>
        <end position="401"/>
    </location>
</feature>
<dbReference type="Gene3D" id="1.25.40.20">
    <property type="entry name" value="Ankyrin repeat-containing domain"/>
    <property type="match status" value="4"/>
</dbReference>
<sequence length="1059" mass="117311">MSILTLVSWFQAAENGDMDFIASHLHDFAGSTDSEGSTALIKAARNGHSDLVELLLETETRHINVHGETALLVAASKNHVKCCELLVAIEYDILSKDGLTALHVAARDGSSAVLSILYQYIHDCSDNAGYTVLDRAAMSGNLESIVVLRKLLSPDRKAVVKAIEHCKNKEALAFLQGLYDDASQRYYGSMDDLSNEVDKLLSNVPSFTDPRLNTTASSFASDLGTISVHRFDVESLTSLTSSRTNFGPKTISPARPTSYKKESPKIHGPSLCSSSFSYSQTKPYLSSLGQQILHQASVVSKQAEQKRPPHHSGKSRGKSDNETQTSQLANCHNSAIQTDHQEDSAMELFRQENLRLVSTLSDYESVIIEKDAVIGQLEQAIEDYKQQVAQLQATTQQVHNLPDTINECDISTLTGSVINSRQPFVSPVDDHSLHHSTMHSLNLTQTSLTSTRRRHKSSKTTEALEHQIKELVERLRTSHEQLKRASQRELQYENIKQKLIALSQDRELSIHKTQTEIAIDVSLDSSYMDEDKNWTESISTALSTISCLHKALQTNSRTLIEKEKEIERLRAIEAKFLEQTASIENVDILHATIKDLHRQLEERAMDMDKVTELQMVKAELSSLQCKHDILVQKTANLEQSSIKRGYNESIYAEKLSILRDIQERGYLADPAYRVLLSRCEDLEGKLLESRKQNEQLTNEILSSKIKLSKLEQASHLIENPTLDPEPAIATTTRPSSSKRVRIQSTYSVTPSENILVPEVPQSATEPQASALSSQSLNTNFFDQQALKQSLPTVSAQEIFKDSLHYTDMLTTTMLNTTKTASSMLQSNLYERVENDGTTPLMHAALENDAEKADKHMRYAGMAKSDGTTALMIAAEHNSINVAELLLKDEACMFREDGMRALDIAEACGNTAVAALLRTVEKPAGSSTSTNNATGRVFTELMSAAEHCNVSTASVLLKHQAMCKDSQGKTALMYAAAAGCAEIVNLLLDQESGMQDDTGRTALMYACMHGHPECVELLYSKEILIHDNKGNKPLRYAVDKASHGDRSIENKILEILCIPH</sequence>
<dbReference type="Proteomes" id="UP000070089">
    <property type="component" value="Unassembled WGS sequence"/>
</dbReference>
<keyword evidence="1" id="KW-0040">ANK repeat</keyword>
<dbReference type="PROSITE" id="PS50088">
    <property type="entry name" value="ANK_REPEAT"/>
    <property type="match status" value="4"/>
</dbReference>
<dbReference type="SMART" id="SM00248">
    <property type="entry name" value="ANK"/>
    <property type="match status" value="8"/>
</dbReference>
<dbReference type="Pfam" id="PF12796">
    <property type="entry name" value="Ank_2"/>
    <property type="match status" value="4"/>
</dbReference>